<evidence type="ECO:0000256" key="1">
    <source>
        <dbReference type="ARBA" id="ARBA00010641"/>
    </source>
</evidence>
<keyword evidence="3" id="KW-0731">Sigma factor</keyword>
<dbReference type="RefSeq" id="WP_048362915.1">
    <property type="nucleotide sequence ID" value="NZ_JYLF01000001.1"/>
</dbReference>
<dbReference type="GO" id="GO:0006352">
    <property type="term" value="P:DNA-templated transcription initiation"/>
    <property type="evidence" value="ECO:0007669"/>
    <property type="project" value="InterPro"/>
</dbReference>
<feature type="domain" description="RNA polymerase sigma factor 70 region 4 type 2" evidence="6">
    <location>
        <begin position="112"/>
        <end position="163"/>
    </location>
</feature>
<dbReference type="PANTHER" id="PTHR43133:SF63">
    <property type="entry name" value="RNA POLYMERASE SIGMA FACTOR FECI-RELATED"/>
    <property type="match status" value="1"/>
</dbReference>
<keyword evidence="2" id="KW-0805">Transcription regulation</keyword>
<keyword evidence="4" id="KW-0804">Transcription</keyword>
<evidence type="ECO:0000259" key="5">
    <source>
        <dbReference type="Pfam" id="PF04542"/>
    </source>
</evidence>
<evidence type="ECO:0000313" key="8">
    <source>
        <dbReference type="Proteomes" id="UP000036325"/>
    </source>
</evidence>
<dbReference type="InterPro" id="IPR013249">
    <property type="entry name" value="RNA_pol_sigma70_r4_t2"/>
</dbReference>
<dbReference type="EMBL" id="JYLF01000001">
    <property type="protein sequence ID" value="KMN15861.1"/>
    <property type="molecule type" value="Genomic_DNA"/>
</dbReference>
<dbReference type="Gene3D" id="1.10.10.10">
    <property type="entry name" value="Winged helix-like DNA-binding domain superfamily/Winged helix DNA-binding domain"/>
    <property type="match status" value="1"/>
</dbReference>
<dbReference type="Proteomes" id="UP000036325">
    <property type="component" value="Unassembled WGS sequence"/>
</dbReference>
<reference evidence="7 8" key="1">
    <citation type="submission" date="2015-02" db="EMBL/GenBank/DDBJ databases">
        <title>Pseudomonas helleri sp. nov. and Pseudomonas weihenstephanensis sp. nov., isolated from raw cows milk.</title>
        <authorList>
            <person name="von Neubeck M."/>
            <person name="Huptas C."/>
            <person name="Wenning M."/>
            <person name="Scherer S."/>
        </authorList>
    </citation>
    <scope>NUCLEOTIDE SEQUENCE [LARGE SCALE GENOMIC DNA]</scope>
    <source>
        <strain evidence="7 8">DSM 29166</strain>
    </source>
</reference>
<dbReference type="InterPro" id="IPR013324">
    <property type="entry name" value="RNA_pol_sigma_r3/r4-like"/>
</dbReference>
<dbReference type="SUPFAM" id="SSF88659">
    <property type="entry name" value="Sigma3 and sigma4 domains of RNA polymerase sigma factors"/>
    <property type="match status" value="1"/>
</dbReference>
<dbReference type="PANTHER" id="PTHR43133">
    <property type="entry name" value="RNA POLYMERASE ECF-TYPE SIGMA FACTO"/>
    <property type="match status" value="1"/>
</dbReference>
<sequence>MSGADLSHRDYVSHLFSAHYVWLHTRLRRNLHSDSYAEDIAADTFVQLLNVPTPGSIREPRALLTTIAQRLVYQLWRRRSVERAYLMTLPLHDTQDVPSPESMAQLHQTLRTVQRQLEGLPDKVKSTFVLSRVNGMTYPEIAAQLGISQRSVSDYMNLALRRCSKTGIAPFQDHSSKTRESV</sequence>
<dbReference type="AlphaFoldDB" id="A0A0J6LN93"/>
<comment type="caution">
    <text evidence="7">The sequence shown here is derived from an EMBL/GenBank/DDBJ whole genome shotgun (WGS) entry which is preliminary data.</text>
</comment>
<evidence type="ECO:0000259" key="6">
    <source>
        <dbReference type="Pfam" id="PF08281"/>
    </source>
</evidence>
<feature type="domain" description="RNA polymerase sigma-70 region 2" evidence="5">
    <location>
        <begin position="15"/>
        <end position="80"/>
    </location>
</feature>
<dbReference type="InterPro" id="IPR007627">
    <property type="entry name" value="RNA_pol_sigma70_r2"/>
</dbReference>
<dbReference type="Gene3D" id="1.10.1740.10">
    <property type="match status" value="1"/>
</dbReference>
<dbReference type="InterPro" id="IPR036388">
    <property type="entry name" value="WH-like_DNA-bd_sf"/>
</dbReference>
<evidence type="ECO:0000256" key="3">
    <source>
        <dbReference type="ARBA" id="ARBA00023082"/>
    </source>
</evidence>
<evidence type="ECO:0000256" key="2">
    <source>
        <dbReference type="ARBA" id="ARBA00023015"/>
    </source>
</evidence>
<proteinExistence type="inferred from homology"/>
<comment type="similarity">
    <text evidence="1">Belongs to the sigma-70 factor family. ECF subfamily.</text>
</comment>
<dbReference type="InterPro" id="IPR013325">
    <property type="entry name" value="RNA_pol_sigma_r2"/>
</dbReference>
<dbReference type="PATRIC" id="fig|1608994.3.peg.1302"/>
<dbReference type="Pfam" id="PF08281">
    <property type="entry name" value="Sigma70_r4_2"/>
    <property type="match status" value="1"/>
</dbReference>
<dbReference type="GO" id="GO:0003677">
    <property type="term" value="F:DNA binding"/>
    <property type="evidence" value="ECO:0007669"/>
    <property type="project" value="InterPro"/>
</dbReference>
<dbReference type="SUPFAM" id="SSF88946">
    <property type="entry name" value="Sigma2 domain of RNA polymerase sigma factors"/>
    <property type="match status" value="1"/>
</dbReference>
<gene>
    <name evidence="7" type="ORF">TU86_03655</name>
</gene>
<accession>A0A0J6LN93</accession>
<dbReference type="NCBIfam" id="TIGR02937">
    <property type="entry name" value="sigma70-ECF"/>
    <property type="match status" value="1"/>
</dbReference>
<dbReference type="InterPro" id="IPR039425">
    <property type="entry name" value="RNA_pol_sigma-70-like"/>
</dbReference>
<evidence type="ECO:0000256" key="4">
    <source>
        <dbReference type="ARBA" id="ARBA00023163"/>
    </source>
</evidence>
<dbReference type="Pfam" id="PF04542">
    <property type="entry name" value="Sigma70_r2"/>
    <property type="match status" value="1"/>
</dbReference>
<dbReference type="InterPro" id="IPR014284">
    <property type="entry name" value="RNA_pol_sigma-70_dom"/>
</dbReference>
<organism evidence="7 8">
    <name type="scientific">Pseudomonas weihenstephanensis</name>
    <dbReference type="NCBI Taxonomy" id="1608994"/>
    <lineage>
        <taxon>Bacteria</taxon>
        <taxon>Pseudomonadati</taxon>
        <taxon>Pseudomonadota</taxon>
        <taxon>Gammaproteobacteria</taxon>
        <taxon>Pseudomonadales</taxon>
        <taxon>Pseudomonadaceae</taxon>
        <taxon>Pseudomonas</taxon>
    </lineage>
</organism>
<dbReference type="STRING" id="1608994.TU86_03655"/>
<dbReference type="GO" id="GO:0016987">
    <property type="term" value="F:sigma factor activity"/>
    <property type="evidence" value="ECO:0007669"/>
    <property type="project" value="UniProtKB-KW"/>
</dbReference>
<name>A0A0J6LN93_9PSED</name>
<protein>
    <submittedName>
        <fullName evidence="7">RNA polymerase sigma factor</fullName>
    </submittedName>
</protein>
<evidence type="ECO:0000313" key="7">
    <source>
        <dbReference type="EMBL" id="KMN15861.1"/>
    </source>
</evidence>
<dbReference type="OrthoDB" id="9797134at2"/>